<dbReference type="EMBL" id="CP126216">
    <property type="protein sequence ID" value="WIA17896.1"/>
    <property type="molecule type" value="Genomic_DNA"/>
</dbReference>
<sequence length="380" mass="42569">MEVDAIANVADDVPDRKQKVRLETVSKLASLSVKADSTVEHLTPQAQVLARMAAEAKQHRDEDWDIRPHAMLEAAAPTRQQFDEPSTSPVVVMRNPVAGPLDVGGSTELSEPVPFNTDEPIPYESSLFKGTMHLHIRGLENTKEHKFTGKKRFLHIAFQGRFKSDVKASDFWSGHEWFSVSDMVPTSFVNIGYTAAAKMFSSTTRVCPSTSNGQVAGFLNPVLASCQLVNVSQPGQEPDMWEAEEDMRLLSDALTDKNGNPMPAEKRRRWFDSPANAGSVLISKDYVYTWHVWQHWCNISTYRLQLNSLLSFDLCQFSEGQPMQIMAKDQSTGEYSINLLLWHKRLLFSDPPSEAHSLRERLTSGVSSLRASWKGMLASK</sequence>
<dbReference type="InterPro" id="IPR013897">
    <property type="entry name" value="Duc1"/>
</dbReference>
<organism evidence="2 3">
    <name type="scientific">Tetradesmus obliquus</name>
    <name type="common">Green alga</name>
    <name type="synonym">Acutodesmus obliquus</name>
    <dbReference type="NCBI Taxonomy" id="3088"/>
    <lineage>
        <taxon>Eukaryota</taxon>
        <taxon>Viridiplantae</taxon>
        <taxon>Chlorophyta</taxon>
        <taxon>core chlorophytes</taxon>
        <taxon>Chlorophyceae</taxon>
        <taxon>CS clade</taxon>
        <taxon>Sphaeropleales</taxon>
        <taxon>Scenedesmaceae</taxon>
        <taxon>Tetradesmus</taxon>
    </lineage>
</organism>
<dbReference type="PANTHER" id="PTHR34826:SF2">
    <property type="entry name" value="UPF0590 PROTEIN C409.17C"/>
    <property type="match status" value="1"/>
</dbReference>
<name>A0ABY8UCS6_TETOB</name>
<dbReference type="Pfam" id="PF08588">
    <property type="entry name" value="Duc1"/>
    <property type="match status" value="1"/>
</dbReference>
<feature type="domain" description="Domain of unknown function at the cortex 1" evidence="1">
    <location>
        <begin position="106"/>
        <end position="339"/>
    </location>
</feature>
<proteinExistence type="predicted"/>
<evidence type="ECO:0000313" key="2">
    <source>
        <dbReference type="EMBL" id="WIA17896.1"/>
    </source>
</evidence>
<evidence type="ECO:0000259" key="1">
    <source>
        <dbReference type="Pfam" id="PF08588"/>
    </source>
</evidence>
<accession>A0ABY8UCS6</accession>
<dbReference type="PANTHER" id="PTHR34826">
    <property type="entry name" value="UPF0590 PROTEIN C409.17C"/>
    <property type="match status" value="1"/>
</dbReference>
<dbReference type="Proteomes" id="UP001244341">
    <property type="component" value="Chromosome 9b"/>
</dbReference>
<evidence type="ECO:0000313" key="3">
    <source>
        <dbReference type="Proteomes" id="UP001244341"/>
    </source>
</evidence>
<keyword evidence="3" id="KW-1185">Reference proteome</keyword>
<gene>
    <name evidence="2" type="ORF">OEZ85_009394</name>
</gene>
<reference evidence="2 3" key="1">
    <citation type="submission" date="2023-05" db="EMBL/GenBank/DDBJ databases">
        <title>A 100% complete, gapless, phased diploid assembly of the Scenedesmus obliquus UTEX 3031 genome.</title>
        <authorList>
            <person name="Biondi T.C."/>
            <person name="Hanschen E.R."/>
            <person name="Kwon T."/>
            <person name="Eng W."/>
            <person name="Kruse C.P.S."/>
            <person name="Koehler S.I."/>
            <person name="Kunde Y."/>
            <person name="Gleasner C.D."/>
            <person name="You Mak K.T."/>
            <person name="Polle J."/>
            <person name="Hovde B.T."/>
            <person name="Starkenburg S.R."/>
        </authorList>
    </citation>
    <scope>NUCLEOTIDE SEQUENCE [LARGE SCALE GENOMIC DNA]</scope>
    <source>
        <strain evidence="2 3">DOE0152z</strain>
    </source>
</reference>
<protein>
    <recommendedName>
        <fullName evidence="1">Domain of unknown function at the cortex 1 domain-containing protein</fullName>
    </recommendedName>
</protein>